<name>A0A0C3PD05_PISTI</name>
<organism evidence="1 2">
    <name type="scientific">Pisolithus tinctorius Marx 270</name>
    <dbReference type="NCBI Taxonomy" id="870435"/>
    <lineage>
        <taxon>Eukaryota</taxon>
        <taxon>Fungi</taxon>
        <taxon>Dikarya</taxon>
        <taxon>Basidiomycota</taxon>
        <taxon>Agaricomycotina</taxon>
        <taxon>Agaricomycetes</taxon>
        <taxon>Agaricomycetidae</taxon>
        <taxon>Boletales</taxon>
        <taxon>Sclerodermatineae</taxon>
        <taxon>Pisolithaceae</taxon>
        <taxon>Pisolithus</taxon>
    </lineage>
</organism>
<accession>A0A0C3PD05</accession>
<sequence length="157" mass="17722">MTLLERLPSAMIARCDSIDNIKHQRATSLLRKCKKLGQGSLHKKRQMQSKVKVISGTLSFGVSFTLSWKKLRLMLMTTYKLLGHIRTTLLHMSEGIQQADHTAYDTAGIPSLVQEIKALQAILQTTEGEDEQLSLEEDITGKARPPRSHKSWNLIVR</sequence>
<evidence type="ECO:0000313" key="2">
    <source>
        <dbReference type="Proteomes" id="UP000054217"/>
    </source>
</evidence>
<reference evidence="1 2" key="1">
    <citation type="submission" date="2014-04" db="EMBL/GenBank/DDBJ databases">
        <authorList>
            <consortium name="DOE Joint Genome Institute"/>
            <person name="Kuo A."/>
            <person name="Kohler A."/>
            <person name="Costa M.D."/>
            <person name="Nagy L.G."/>
            <person name="Floudas D."/>
            <person name="Copeland A."/>
            <person name="Barry K.W."/>
            <person name="Cichocki N."/>
            <person name="Veneault-Fourrey C."/>
            <person name="LaButti K."/>
            <person name="Lindquist E.A."/>
            <person name="Lipzen A."/>
            <person name="Lundell T."/>
            <person name="Morin E."/>
            <person name="Murat C."/>
            <person name="Sun H."/>
            <person name="Tunlid A."/>
            <person name="Henrissat B."/>
            <person name="Grigoriev I.V."/>
            <person name="Hibbett D.S."/>
            <person name="Martin F."/>
            <person name="Nordberg H.P."/>
            <person name="Cantor M.N."/>
            <person name="Hua S.X."/>
        </authorList>
    </citation>
    <scope>NUCLEOTIDE SEQUENCE [LARGE SCALE GENOMIC DNA]</scope>
    <source>
        <strain evidence="1 2">Marx 270</strain>
    </source>
</reference>
<dbReference type="Proteomes" id="UP000054217">
    <property type="component" value="Unassembled WGS sequence"/>
</dbReference>
<gene>
    <name evidence="1" type="ORF">M404DRAFT_508866</name>
</gene>
<proteinExistence type="predicted"/>
<dbReference type="AlphaFoldDB" id="A0A0C3PD05"/>
<evidence type="ECO:0000313" key="1">
    <source>
        <dbReference type="EMBL" id="KIO05936.1"/>
    </source>
</evidence>
<reference evidence="2" key="2">
    <citation type="submission" date="2015-01" db="EMBL/GenBank/DDBJ databases">
        <title>Evolutionary Origins and Diversification of the Mycorrhizal Mutualists.</title>
        <authorList>
            <consortium name="DOE Joint Genome Institute"/>
            <consortium name="Mycorrhizal Genomics Consortium"/>
            <person name="Kohler A."/>
            <person name="Kuo A."/>
            <person name="Nagy L.G."/>
            <person name="Floudas D."/>
            <person name="Copeland A."/>
            <person name="Barry K.W."/>
            <person name="Cichocki N."/>
            <person name="Veneault-Fourrey C."/>
            <person name="LaButti K."/>
            <person name="Lindquist E.A."/>
            <person name="Lipzen A."/>
            <person name="Lundell T."/>
            <person name="Morin E."/>
            <person name="Murat C."/>
            <person name="Riley R."/>
            <person name="Ohm R."/>
            <person name="Sun H."/>
            <person name="Tunlid A."/>
            <person name="Henrissat B."/>
            <person name="Grigoriev I.V."/>
            <person name="Hibbett D.S."/>
            <person name="Martin F."/>
        </authorList>
    </citation>
    <scope>NUCLEOTIDE SEQUENCE [LARGE SCALE GENOMIC DNA]</scope>
    <source>
        <strain evidence="2">Marx 270</strain>
    </source>
</reference>
<protein>
    <submittedName>
        <fullName evidence="1">Uncharacterized protein</fullName>
    </submittedName>
</protein>
<dbReference type="InParanoid" id="A0A0C3PD05"/>
<dbReference type="HOGENOM" id="CLU_1678650_0_0_1"/>
<dbReference type="EMBL" id="KN831965">
    <property type="protein sequence ID" value="KIO05936.1"/>
    <property type="molecule type" value="Genomic_DNA"/>
</dbReference>
<keyword evidence="2" id="KW-1185">Reference proteome</keyword>